<proteinExistence type="predicted"/>
<evidence type="ECO:0000313" key="1">
    <source>
        <dbReference type="EMBL" id="ANR95982.1"/>
    </source>
</evidence>
<protein>
    <submittedName>
        <fullName evidence="1">Uncharacterized protein</fullName>
    </submittedName>
</protein>
<gene>
    <name evidence="1" type="ORF">pMCR_1410_00065</name>
</gene>
<organism evidence="1">
    <name type="scientific">Kluyvera ascorbata</name>
    <dbReference type="NCBI Taxonomy" id="51288"/>
    <lineage>
        <taxon>Bacteria</taxon>
        <taxon>Pseudomonadati</taxon>
        <taxon>Pseudomonadota</taxon>
        <taxon>Gammaproteobacteria</taxon>
        <taxon>Enterobacterales</taxon>
        <taxon>Enterobacteriaceae</taxon>
        <taxon>Kluyvera</taxon>
    </lineage>
</organism>
<reference evidence="1" key="1">
    <citation type="submission" date="2016-03" db="EMBL/GenBank/DDBJ databases">
        <title>Kluyvera ascorbata carrying the mcr-1 colistin resistance gene from hospital sewage.</title>
        <authorList>
            <person name="Zhao F."/>
            <person name="Feng Y."/>
            <person name="Zong Z."/>
        </authorList>
    </citation>
    <scope>NUCLEOTIDE SEQUENCE</scope>
    <source>
        <strain evidence="1">WCH1410</strain>
        <plasmid evidence="1">pMCR_1410</plasmid>
    </source>
</reference>
<geneLocation type="plasmid" evidence="1">
    <name>pMCR_1410</name>
</geneLocation>
<dbReference type="EMBL" id="KU922754">
    <property type="protein sequence ID" value="ANR95982.1"/>
    <property type="molecule type" value="Genomic_DNA"/>
</dbReference>
<name>A0A1B1ILR8_9ENTR</name>
<dbReference type="AlphaFoldDB" id="A0A1B1ILR8"/>
<accession>A0A1B1ILR8</accession>
<sequence>MSHTQYYPDDYKKLVHRVFCAHCLENEHSLTPVRTLVISCSLTTPDSGHCLKPWHKEVIIRAFQAPLASVSNGLRNRVTCRAIYTGNDSLSANIILHT</sequence>
<keyword evidence="1" id="KW-0614">Plasmid</keyword>